<sequence>MLLLDYVLDCLIML</sequence>
<name>A0A0A9CDG9_ARUDO</name>
<proteinExistence type="predicted"/>
<dbReference type="EMBL" id="GBRH01225397">
    <property type="protein sequence ID" value="JAD72498.1"/>
    <property type="molecule type" value="Transcribed_RNA"/>
</dbReference>
<organism evidence="1">
    <name type="scientific">Arundo donax</name>
    <name type="common">Giant reed</name>
    <name type="synonym">Donax arundinaceus</name>
    <dbReference type="NCBI Taxonomy" id="35708"/>
    <lineage>
        <taxon>Eukaryota</taxon>
        <taxon>Viridiplantae</taxon>
        <taxon>Streptophyta</taxon>
        <taxon>Embryophyta</taxon>
        <taxon>Tracheophyta</taxon>
        <taxon>Spermatophyta</taxon>
        <taxon>Magnoliopsida</taxon>
        <taxon>Liliopsida</taxon>
        <taxon>Poales</taxon>
        <taxon>Poaceae</taxon>
        <taxon>PACMAD clade</taxon>
        <taxon>Arundinoideae</taxon>
        <taxon>Arundineae</taxon>
        <taxon>Arundo</taxon>
    </lineage>
</organism>
<accession>A0A0A9CDG9</accession>
<protein>
    <submittedName>
        <fullName evidence="1">Uncharacterized protein</fullName>
    </submittedName>
</protein>
<evidence type="ECO:0000313" key="1">
    <source>
        <dbReference type="EMBL" id="JAD72498.1"/>
    </source>
</evidence>
<reference evidence="1" key="1">
    <citation type="submission" date="2014-09" db="EMBL/GenBank/DDBJ databases">
        <authorList>
            <person name="Magalhaes I.L.F."/>
            <person name="Oliveira U."/>
            <person name="Santos F.R."/>
            <person name="Vidigal T.H.D.A."/>
            <person name="Brescovit A.D."/>
            <person name="Santos A.J."/>
        </authorList>
    </citation>
    <scope>NUCLEOTIDE SEQUENCE</scope>
    <source>
        <tissue evidence="1">Shoot tissue taken approximately 20 cm above the soil surface</tissue>
    </source>
</reference>
<reference evidence="1" key="2">
    <citation type="journal article" date="2015" name="Data Brief">
        <title>Shoot transcriptome of the giant reed, Arundo donax.</title>
        <authorList>
            <person name="Barrero R.A."/>
            <person name="Guerrero F.D."/>
            <person name="Moolhuijzen P."/>
            <person name="Goolsby J.A."/>
            <person name="Tidwell J."/>
            <person name="Bellgard S.E."/>
            <person name="Bellgard M.I."/>
        </authorList>
    </citation>
    <scope>NUCLEOTIDE SEQUENCE</scope>
    <source>
        <tissue evidence="1">Shoot tissue taken approximately 20 cm above the soil surface</tissue>
    </source>
</reference>